<feature type="domain" description="Antitoxin SocA-like Panacea" evidence="1">
    <location>
        <begin position="22"/>
        <end position="117"/>
    </location>
</feature>
<evidence type="ECO:0000313" key="2">
    <source>
        <dbReference type="EMBL" id="PMC42852.1"/>
    </source>
</evidence>
<dbReference type="RefSeq" id="WP_004137328.1">
    <property type="nucleotide sequence ID" value="NZ_JAKNCL010000002.1"/>
</dbReference>
<dbReference type="Pfam" id="PF13274">
    <property type="entry name" value="SocA_Panacea"/>
    <property type="match status" value="1"/>
</dbReference>
<keyword evidence="3" id="KW-1185">Reference proteome</keyword>
<gene>
    <name evidence="2" type="ORF">CJ216_01740</name>
</gene>
<evidence type="ECO:0000259" key="1">
    <source>
        <dbReference type="Pfam" id="PF13274"/>
    </source>
</evidence>
<dbReference type="AlphaFoldDB" id="A0A2N6RXR6"/>
<sequence length="149" mass="16983">MSIINVAAKILEIMGPMTTMKLQKLVYYSQAHSLATTGLSLFPEDFEAWTNGPVSLELFNRHRGRFTIRREELLISLPERCADLEDKQVKIIKEVCAKLGHLTGNQLSERTHKEDPWIRARIGIPANQGSEEIISKKSIHDYYVNHPVV</sequence>
<accession>A0A2N6RXR6</accession>
<comment type="caution">
    <text evidence="2">The sequence shown here is derived from an EMBL/GenBank/DDBJ whole genome shotgun (WGS) entry which is preliminary data.</text>
</comment>
<dbReference type="EMBL" id="PNGV01000001">
    <property type="protein sequence ID" value="PMC42852.1"/>
    <property type="molecule type" value="Genomic_DNA"/>
</dbReference>
<dbReference type="InterPro" id="IPR025272">
    <property type="entry name" value="SocA_Panacea"/>
</dbReference>
<organism evidence="2 3">
    <name type="scientific">Gardnerella greenwoodii</name>
    <dbReference type="NCBI Taxonomy" id="2914925"/>
    <lineage>
        <taxon>Bacteria</taxon>
        <taxon>Bacillati</taxon>
        <taxon>Actinomycetota</taxon>
        <taxon>Actinomycetes</taxon>
        <taxon>Bifidobacteriales</taxon>
        <taxon>Bifidobacteriaceae</taxon>
        <taxon>Gardnerella</taxon>
    </lineage>
</organism>
<dbReference type="Proteomes" id="UP000235771">
    <property type="component" value="Unassembled WGS sequence"/>
</dbReference>
<name>A0A2N6RXR6_9BIFI</name>
<proteinExistence type="predicted"/>
<reference evidence="2 3" key="1">
    <citation type="submission" date="2017-09" db="EMBL/GenBank/DDBJ databases">
        <title>Bacterial strain isolated from the female urinary microbiota.</title>
        <authorList>
            <person name="Thomas-White K."/>
            <person name="Kumar N."/>
            <person name="Forster S."/>
            <person name="Putonti C."/>
            <person name="Lawley T."/>
            <person name="Wolfe A.J."/>
        </authorList>
    </citation>
    <scope>NUCLEOTIDE SEQUENCE [LARGE SCALE GENOMIC DNA]</scope>
    <source>
        <strain evidence="2 3">UMB1686</strain>
    </source>
</reference>
<dbReference type="GeneID" id="98326315"/>
<evidence type="ECO:0000313" key="3">
    <source>
        <dbReference type="Proteomes" id="UP000235771"/>
    </source>
</evidence>
<protein>
    <submittedName>
        <fullName evidence="2">DUF4065 domain-containing protein</fullName>
    </submittedName>
</protein>